<reference evidence="1" key="2">
    <citation type="journal article" date="2023" name="IMA Fungus">
        <title>Comparative genomic study of the Penicillium genus elucidates a diverse pangenome and 15 lateral gene transfer events.</title>
        <authorList>
            <person name="Petersen C."/>
            <person name="Sorensen T."/>
            <person name="Nielsen M.R."/>
            <person name="Sondergaard T.E."/>
            <person name="Sorensen J.L."/>
            <person name="Fitzpatrick D.A."/>
            <person name="Frisvad J.C."/>
            <person name="Nielsen K.L."/>
        </authorList>
    </citation>
    <scope>NUCLEOTIDE SEQUENCE</scope>
    <source>
        <strain evidence="1">IBT 21917</strain>
    </source>
</reference>
<evidence type="ECO:0000313" key="2">
    <source>
        <dbReference type="Proteomes" id="UP001146351"/>
    </source>
</evidence>
<keyword evidence="2" id="KW-1185">Reference proteome</keyword>
<evidence type="ECO:0000313" key="1">
    <source>
        <dbReference type="EMBL" id="KAJ5184002.1"/>
    </source>
</evidence>
<dbReference type="OrthoDB" id="3335918at2759"/>
<accession>A0A9W9IU54</accession>
<dbReference type="AlphaFoldDB" id="A0A9W9IU54"/>
<dbReference type="InterPro" id="IPR007497">
    <property type="entry name" value="SIMPL/DUF541"/>
</dbReference>
<sequence>MVPLQIHLSGTSSVAYRPERGTLAITVKSSGPEQQPVSADVTTTSNYLNQGFRELSPKLETGAVAPDAPVTSFSSKLLRTWSTRPTDEHNNPLPPTYHATIGFNVVFRDFDKLGEVAGMLASYPNVQIDCVSWDLTEATQKELGSETRKAAIRDAIVKANDYAEVVGIKVIPVEIHDRGQGTSGTSLFASMAAPAAPATPGGGLFGTSKADNDVIETTPIDLNPQDVRYSGSVDVRFEAVAE</sequence>
<proteinExistence type="predicted"/>
<gene>
    <name evidence="1" type="ORF">N7492_001618</name>
</gene>
<evidence type="ECO:0008006" key="3">
    <source>
        <dbReference type="Google" id="ProtNLM"/>
    </source>
</evidence>
<dbReference type="EMBL" id="JAPQKO010000001">
    <property type="protein sequence ID" value="KAJ5184002.1"/>
    <property type="molecule type" value="Genomic_DNA"/>
</dbReference>
<protein>
    <recommendedName>
        <fullName evidence="3">SIMPL domain-containing protein</fullName>
    </recommendedName>
</protein>
<comment type="caution">
    <text evidence="1">The sequence shown here is derived from an EMBL/GenBank/DDBJ whole genome shotgun (WGS) entry which is preliminary data.</text>
</comment>
<dbReference type="Gene3D" id="3.30.70.2970">
    <property type="entry name" value="Protein of unknown function (DUF541), domain 2"/>
    <property type="match status" value="1"/>
</dbReference>
<reference evidence="1" key="1">
    <citation type="submission" date="2022-11" db="EMBL/GenBank/DDBJ databases">
        <authorList>
            <person name="Petersen C."/>
        </authorList>
    </citation>
    <scope>NUCLEOTIDE SEQUENCE</scope>
    <source>
        <strain evidence="1">IBT 21917</strain>
    </source>
</reference>
<dbReference type="Pfam" id="PF04402">
    <property type="entry name" value="SIMPL"/>
    <property type="match status" value="1"/>
</dbReference>
<dbReference type="Gene3D" id="3.30.110.170">
    <property type="entry name" value="Protein of unknown function (DUF541), domain 1"/>
    <property type="match status" value="1"/>
</dbReference>
<organism evidence="1 2">
    <name type="scientific">Penicillium capsulatum</name>
    <dbReference type="NCBI Taxonomy" id="69766"/>
    <lineage>
        <taxon>Eukaryota</taxon>
        <taxon>Fungi</taxon>
        <taxon>Dikarya</taxon>
        <taxon>Ascomycota</taxon>
        <taxon>Pezizomycotina</taxon>
        <taxon>Eurotiomycetes</taxon>
        <taxon>Eurotiomycetidae</taxon>
        <taxon>Eurotiales</taxon>
        <taxon>Aspergillaceae</taxon>
        <taxon>Penicillium</taxon>
    </lineage>
</organism>
<dbReference type="Proteomes" id="UP001146351">
    <property type="component" value="Unassembled WGS sequence"/>
</dbReference>
<name>A0A9W9IU54_9EURO</name>